<proteinExistence type="predicted"/>
<dbReference type="Pfam" id="PF00550">
    <property type="entry name" value="PP-binding"/>
    <property type="match status" value="1"/>
</dbReference>
<dbReference type="RefSeq" id="WP_140885811.1">
    <property type="nucleotide sequence ID" value="NZ_RCZP01000029.1"/>
</dbReference>
<name>A0A502FIN7_9PROT</name>
<sequence length="82" mass="8742">MADGAVRTTILEVLRPKVEQAGLSVEALGDEDLVGLGIIDSIDVMNLIAEVERRTGCSFVWDMFDAEDGLSVSALATAFQAK</sequence>
<gene>
    <name evidence="2" type="ORF">EAH89_21590</name>
</gene>
<dbReference type="Proteomes" id="UP000317078">
    <property type="component" value="Unassembled WGS sequence"/>
</dbReference>
<protein>
    <submittedName>
        <fullName evidence="2">Acyl carrier protein</fullName>
    </submittedName>
</protein>
<dbReference type="InterPro" id="IPR036736">
    <property type="entry name" value="ACP-like_sf"/>
</dbReference>
<feature type="domain" description="Carrier" evidence="1">
    <location>
        <begin position="19"/>
        <end position="59"/>
    </location>
</feature>
<accession>A0A502FIN7</accession>
<evidence type="ECO:0000313" key="2">
    <source>
        <dbReference type="EMBL" id="TPG49305.1"/>
    </source>
</evidence>
<dbReference type="Gene3D" id="1.10.1200.10">
    <property type="entry name" value="ACP-like"/>
    <property type="match status" value="1"/>
</dbReference>
<evidence type="ECO:0000313" key="3">
    <source>
        <dbReference type="Proteomes" id="UP000317078"/>
    </source>
</evidence>
<organism evidence="2 3">
    <name type="scientific">Muricoccus nepalensis</name>
    <dbReference type="NCBI Taxonomy" id="1854500"/>
    <lineage>
        <taxon>Bacteria</taxon>
        <taxon>Pseudomonadati</taxon>
        <taxon>Pseudomonadota</taxon>
        <taxon>Alphaproteobacteria</taxon>
        <taxon>Acetobacterales</taxon>
        <taxon>Roseomonadaceae</taxon>
        <taxon>Muricoccus</taxon>
    </lineage>
</organism>
<dbReference type="EMBL" id="RCZP01000029">
    <property type="protein sequence ID" value="TPG49305.1"/>
    <property type="molecule type" value="Genomic_DNA"/>
</dbReference>
<keyword evidence="3" id="KW-1185">Reference proteome</keyword>
<dbReference type="InterPro" id="IPR009081">
    <property type="entry name" value="PP-bd_ACP"/>
</dbReference>
<reference evidence="2 3" key="1">
    <citation type="journal article" date="2019" name="Environ. Microbiol.">
        <title>Species interactions and distinct microbial communities in high Arctic permafrost affected cryosols are associated with the CH4 and CO2 gas fluxes.</title>
        <authorList>
            <person name="Altshuler I."/>
            <person name="Hamel J."/>
            <person name="Turney S."/>
            <person name="Magnuson E."/>
            <person name="Levesque R."/>
            <person name="Greer C."/>
            <person name="Whyte L.G."/>
        </authorList>
    </citation>
    <scope>NUCLEOTIDE SEQUENCE [LARGE SCALE GENOMIC DNA]</scope>
    <source>
        <strain evidence="2 3">S9.3B</strain>
    </source>
</reference>
<dbReference type="SUPFAM" id="SSF47336">
    <property type="entry name" value="ACP-like"/>
    <property type="match status" value="1"/>
</dbReference>
<dbReference type="AlphaFoldDB" id="A0A502FIN7"/>
<evidence type="ECO:0000259" key="1">
    <source>
        <dbReference type="Pfam" id="PF00550"/>
    </source>
</evidence>
<comment type="caution">
    <text evidence="2">The sequence shown here is derived from an EMBL/GenBank/DDBJ whole genome shotgun (WGS) entry which is preliminary data.</text>
</comment>